<accession>A0A9N9QYN0</accession>
<dbReference type="EMBL" id="OU893346">
    <property type="protein sequence ID" value="CAG9785951.1"/>
    <property type="molecule type" value="Genomic_DNA"/>
</dbReference>
<gene>
    <name evidence="3" type="ORF">DIATSA_LOCUS3944</name>
</gene>
<proteinExistence type="predicted"/>
<reference evidence="3" key="1">
    <citation type="submission" date="2021-12" db="EMBL/GenBank/DDBJ databases">
        <authorList>
            <person name="King R."/>
        </authorList>
    </citation>
    <scope>NUCLEOTIDE SEQUENCE</scope>
</reference>
<dbReference type="AlphaFoldDB" id="A0A9N9QYN0"/>
<feature type="region of interest" description="Disordered" evidence="1">
    <location>
        <begin position="1"/>
        <end position="25"/>
    </location>
</feature>
<protein>
    <recommendedName>
        <fullName evidence="2">DUF7869 domain-containing protein</fullName>
    </recommendedName>
</protein>
<dbReference type="OrthoDB" id="6747067at2759"/>
<dbReference type="PANTHER" id="PTHR34415">
    <property type="entry name" value="INTEGRASE CATALYTIC DOMAIN-CONTAINING PROTEIN"/>
    <property type="match status" value="1"/>
</dbReference>
<sequence length="508" mass="59744">MSSDNECENVRNDAKKRKKGVKNEENYVQNVRKRQRISGREYTTQKNKLVQAKTIGENCRCKKQCFNKTSEDQRQMNFDKLYSIESKNGQDIFLQSLISCTEIERRRPRVDDERSKMSAKRIRRLSYLKQIGKVPKDGRGKEVTSRRAIDGNLCLKIREHIESFDVKSVHYGNSEKKYLSASLDIKQMHKMFLQKNPECNSITYSFYRKYFKENFSLSFGRPQVDTCSKCEELNAKIKSNFLCESAKRVAVGELLVHKTRAKKFYKKIEQVKNDIKNKQNAFAICIDYMQNLPLPHIPVQEIFYYRQLWVNEFCVHNLKTDAAVFYSYHEGIANKGPNEVCSFLLHYMEHFMPSAVDELHIFSDGCAGQNKNNTVVRFLMALTQTHRFQKIYHYFPTRGHSFLPCDRDFGLVKRKIKRYDRVYTPEEYENIIVASSYFSKISVFKVTTQMVIDFKRAQAYGDKVPINIKKIEDIKKVMKHISTEFLTFYNDIINWPAKSSETLEEDVE</sequence>
<reference evidence="3" key="2">
    <citation type="submission" date="2022-10" db="EMBL/GenBank/DDBJ databases">
        <authorList>
            <consortium name="ENA_rothamsted_submissions"/>
            <consortium name="culmorum"/>
            <person name="King R."/>
        </authorList>
    </citation>
    <scope>NUCLEOTIDE SEQUENCE</scope>
</reference>
<feature type="domain" description="DUF7869" evidence="2">
    <location>
        <begin position="321"/>
        <end position="454"/>
    </location>
</feature>
<dbReference type="PANTHER" id="PTHR34415:SF1">
    <property type="entry name" value="INTEGRASE CATALYTIC DOMAIN-CONTAINING PROTEIN"/>
    <property type="match status" value="1"/>
</dbReference>
<dbReference type="InterPro" id="IPR057191">
    <property type="entry name" value="DUF7869"/>
</dbReference>
<keyword evidence="4" id="KW-1185">Reference proteome</keyword>
<evidence type="ECO:0000313" key="4">
    <source>
        <dbReference type="Proteomes" id="UP001153714"/>
    </source>
</evidence>
<evidence type="ECO:0000313" key="3">
    <source>
        <dbReference type="EMBL" id="CAG9785951.1"/>
    </source>
</evidence>
<evidence type="ECO:0000259" key="2">
    <source>
        <dbReference type="Pfam" id="PF25273"/>
    </source>
</evidence>
<name>A0A9N9QYN0_9NEOP</name>
<dbReference type="Proteomes" id="UP001153714">
    <property type="component" value="Chromosome 15"/>
</dbReference>
<organism evidence="3 4">
    <name type="scientific">Diatraea saccharalis</name>
    <name type="common">sugarcane borer</name>
    <dbReference type="NCBI Taxonomy" id="40085"/>
    <lineage>
        <taxon>Eukaryota</taxon>
        <taxon>Metazoa</taxon>
        <taxon>Ecdysozoa</taxon>
        <taxon>Arthropoda</taxon>
        <taxon>Hexapoda</taxon>
        <taxon>Insecta</taxon>
        <taxon>Pterygota</taxon>
        <taxon>Neoptera</taxon>
        <taxon>Endopterygota</taxon>
        <taxon>Lepidoptera</taxon>
        <taxon>Glossata</taxon>
        <taxon>Ditrysia</taxon>
        <taxon>Pyraloidea</taxon>
        <taxon>Crambidae</taxon>
        <taxon>Crambinae</taxon>
        <taxon>Diatraea</taxon>
    </lineage>
</organism>
<evidence type="ECO:0000256" key="1">
    <source>
        <dbReference type="SAM" id="MobiDB-lite"/>
    </source>
</evidence>
<dbReference type="Pfam" id="PF25273">
    <property type="entry name" value="DUF7869"/>
    <property type="match status" value="1"/>
</dbReference>